<feature type="domain" description="BED-type" evidence="9">
    <location>
        <begin position="27"/>
        <end position="85"/>
    </location>
</feature>
<evidence type="ECO:0000256" key="4">
    <source>
        <dbReference type="ARBA" id="ARBA00022833"/>
    </source>
</evidence>
<dbReference type="InterPro" id="IPR003656">
    <property type="entry name" value="Znf_BED"/>
</dbReference>
<protein>
    <recommendedName>
        <fullName evidence="9">BED-type domain-containing protein</fullName>
    </recommendedName>
</protein>
<dbReference type="AlphaFoldDB" id="A0AAE0C279"/>
<sequence>MLKLNSSFCLRYFRFAGVVLVDAKHGKRIAWVWDHFWEHKDDDGNMDGCICKLCGPTSEPLAWCNNTSNLRSHMSCCHKTVFAENEGPQDPAINVAAEAATWLGAAKAPELPGHKRDAIHRRVALWIARRKRPQSICETDTELRDIFDFVLNGSYTLPTHKLVQQNILKLSTEGRAKFKALQAELKADGVLPSISGYIWSENGIALFGILAYWIDGDGRYFERLVGTIPFSEVRHTGAEILLATKKVLADMLIGEYVVDTKDEGKIVNTVSR</sequence>
<dbReference type="InterPro" id="IPR036236">
    <property type="entry name" value="Znf_C2H2_sf"/>
</dbReference>
<keyword evidence="7" id="KW-0539">Nucleus</keyword>
<dbReference type="SUPFAM" id="SSF57667">
    <property type="entry name" value="beta-beta-alpha zinc fingers"/>
    <property type="match status" value="1"/>
</dbReference>
<evidence type="ECO:0000256" key="2">
    <source>
        <dbReference type="ARBA" id="ARBA00022723"/>
    </source>
</evidence>
<keyword evidence="11" id="KW-1185">Reference proteome</keyword>
<keyword evidence="3 8" id="KW-0863">Zinc-finger</keyword>
<name>A0AAE0C279_9CHLO</name>
<evidence type="ECO:0000313" key="11">
    <source>
        <dbReference type="Proteomes" id="UP001190700"/>
    </source>
</evidence>
<evidence type="ECO:0000256" key="5">
    <source>
        <dbReference type="ARBA" id="ARBA00023015"/>
    </source>
</evidence>
<evidence type="ECO:0000256" key="3">
    <source>
        <dbReference type="ARBA" id="ARBA00022771"/>
    </source>
</evidence>
<dbReference type="GO" id="GO:0009791">
    <property type="term" value="P:post-embryonic development"/>
    <property type="evidence" value="ECO:0007669"/>
    <property type="project" value="UniProtKB-ARBA"/>
</dbReference>
<dbReference type="GO" id="GO:0005634">
    <property type="term" value="C:nucleus"/>
    <property type="evidence" value="ECO:0007669"/>
    <property type="project" value="UniProtKB-SubCell"/>
</dbReference>
<accession>A0AAE0C279</accession>
<dbReference type="PANTHER" id="PTHR46481">
    <property type="entry name" value="ZINC FINGER BED DOMAIN-CONTAINING PROTEIN 4"/>
    <property type="match status" value="1"/>
</dbReference>
<organism evidence="10 11">
    <name type="scientific">Cymbomonas tetramitiformis</name>
    <dbReference type="NCBI Taxonomy" id="36881"/>
    <lineage>
        <taxon>Eukaryota</taxon>
        <taxon>Viridiplantae</taxon>
        <taxon>Chlorophyta</taxon>
        <taxon>Pyramimonadophyceae</taxon>
        <taxon>Pyramimonadales</taxon>
        <taxon>Pyramimonadaceae</taxon>
        <taxon>Cymbomonas</taxon>
    </lineage>
</organism>
<dbReference type="Proteomes" id="UP001190700">
    <property type="component" value="Unassembled WGS sequence"/>
</dbReference>
<evidence type="ECO:0000313" key="10">
    <source>
        <dbReference type="EMBL" id="KAK3246185.1"/>
    </source>
</evidence>
<evidence type="ECO:0000256" key="6">
    <source>
        <dbReference type="ARBA" id="ARBA00023163"/>
    </source>
</evidence>
<gene>
    <name evidence="10" type="ORF">CYMTET_44264</name>
</gene>
<keyword evidence="5" id="KW-0805">Transcription regulation</keyword>
<dbReference type="PANTHER" id="PTHR46481:SF10">
    <property type="entry name" value="ZINC FINGER BED DOMAIN-CONTAINING PROTEIN 39"/>
    <property type="match status" value="1"/>
</dbReference>
<proteinExistence type="predicted"/>
<keyword evidence="2" id="KW-0479">Metal-binding</keyword>
<evidence type="ECO:0000256" key="7">
    <source>
        <dbReference type="ARBA" id="ARBA00023242"/>
    </source>
</evidence>
<dbReference type="EMBL" id="LGRX02030081">
    <property type="protein sequence ID" value="KAK3246185.1"/>
    <property type="molecule type" value="Genomic_DNA"/>
</dbReference>
<dbReference type="PROSITE" id="PS50808">
    <property type="entry name" value="ZF_BED"/>
    <property type="match status" value="1"/>
</dbReference>
<reference evidence="10 11" key="1">
    <citation type="journal article" date="2015" name="Genome Biol. Evol.">
        <title>Comparative Genomics of a Bacterivorous Green Alga Reveals Evolutionary Causalities and Consequences of Phago-Mixotrophic Mode of Nutrition.</title>
        <authorList>
            <person name="Burns J.A."/>
            <person name="Paasch A."/>
            <person name="Narechania A."/>
            <person name="Kim E."/>
        </authorList>
    </citation>
    <scope>NUCLEOTIDE SEQUENCE [LARGE SCALE GENOMIC DNA]</scope>
    <source>
        <strain evidence="10 11">PLY_AMNH</strain>
    </source>
</reference>
<dbReference type="GO" id="GO:0008270">
    <property type="term" value="F:zinc ion binding"/>
    <property type="evidence" value="ECO:0007669"/>
    <property type="project" value="UniProtKB-KW"/>
</dbReference>
<dbReference type="InterPro" id="IPR052035">
    <property type="entry name" value="ZnF_BED_domain_contain"/>
</dbReference>
<keyword evidence="6" id="KW-0804">Transcription</keyword>
<comment type="caution">
    <text evidence="10">The sequence shown here is derived from an EMBL/GenBank/DDBJ whole genome shotgun (WGS) entry which is preliminary data.</text>
</comment>
<keyword evidence="4" id="KW-0862">Zinc</keyword>
<evidence type="ECO:0000259" key="9">
    <source>
        <dbReference type="PROSITE" id="PS50808"/>
    </source>
</evidence>
<dbReference type="GO" id="GO:0003677">
    <property type="term" value="F:DNA binding"/>
    <property type="evidence" value="ECO:0007669"/>
    <property type="project" value="InterPro"/>
</dbReference>
<comment type="subcellular location">
    <subcellularLocation>
        <location evidence="1">Nucleus</location>
    </subcellularLocation>
</comment>
<evidence type="ECO:0000256" key="8">
    <source>
        <dbReference type="PROSITE-ProRule" id="PRU00027"/>
    </source>
</evidence>
<evidence type="ECO:0000256" key="1">
    <source>
        <dbReference type="ARBA" id="ARBA00004123"/>
    </source>
</evidence>